<evidence type="ECO:0000313" key="1">
    <source>
        <dbReference type="EMBL" id="QNN61711.1"/>
    </source>
</evidence>
<dbReference type="RefSeq" id="WP_187534907.1">
    <property type="nucleotide sequence ID" value="NZ_CBCSHU010000015.1"/>
</dbReference>
<dbReference type="KEGG" id="eio:H9L01_04975"/>
<evidence type="ECO:0000313" key="2">
    <source>
        <dbReference type="Proteomes" id="UP000515928"/>
    </source>
</evidence>
<organism evidence="1 2">
    <name type="scientific">Erysipelothrix inopinata</name>
    <dbReference type="NCBI Taxonomy" id="225084"/>
    <lineage>
        <taxon>Bacteria</taxon>
        <taxon>Bacillati</taxon>
        <taxon>Bacillota</taxon>
        <taxon>Erysipelotrichia</taxon>
        <taxon>Erysipelotrichales</taxon>
        <taxon>Erysipelotrichaceae</taxon>
        <taxon>Erysipelothrix</taxon>
    </lineage>
</organism>
<reference evidence="1 2" key="1">
    <citation type="submission" date="2020-08" db="EMBL/GenBank/DDBJ databases">
        <title>Genome sequence of Erysipelothrix inopinata DSM 15511T.</title>
        <authorList>
            <person name="Hyun D.-W."/>
            <person name="Bae J.-W."/>
        </authorList>
    </citation>
    <scope>NUCLEOTIDE SEQUENCE [LARGE SCALE GENOMIC DNA]</scope>
    <source>
        <strain evidence="1 2">DSM 15511</strain>
    </source>
</reference>
<dbReference type="EMBL" id="CP060715">
    <property type="protein sequence ID" value="QNN61711.1"/>
    <property type="molecule type" value="Genomic_DNA"/>
</dbReference>
<sequence length="298" mass="34012">MKKLFIILFLFAGGCSTQQVQKEKIDFDKPNKESDTVYDFSHGIVGYNFEKIVSEDGEISFKYQISNNGKEVDLGIVFLIDGLPQKIKIDREEVLMFTKHFNSMESEEIEVKLNVDSELYPQNSNLNAIAIINPTMKIETPQQYGVNHYASFSPTMKVELGQGQKSDIVRKHEEGLVFMDLAEEDKVKYQHHGENMLNTEVYIEVAPKVQEGVDTIKKQESIPIKILGAPGFYRVIIAEDNILSDLFVAEVKSGKKSELEIKRDFENVQNVYFVVIPIDEQDTHSYVMPGQSSKWVLE</sequence>
<dbReference type="AlphaFoldDB" id="A0A7G9S1I6"/>
<protein>
    <submittedName>
        <fullName evidence="1">Uncharacterized protein</fullName>
    </submittedName>
</protein>
<name>A0A7G9S1I6_9FIRM</name>
<dbReference type="PROSITE" id="PS51257">
    <property type="entry name" value="PROKAR_LIPOPROTEIN"/>
    <property type="match status" value="1"/>
</dbReference>
<dbReference type="Proteomes" id="UP000515928">
    <property type="component" value="Chromosome"/>
</dbReference>
<proteinExistence type="predicted"/>
<accession>A0A7G9S1I6</accession>
<keyword evidence="2" id="KW-1185">Reference proteome</keyword>
<gene>
    <name evidence="1" type="ORF">H9L01_04975</name>
</gene>